<feature type="transmembrane region" description="Helical" evidence="5">
    <location>
        <begin position="33"/>
        <end position="55"/>
    </location>
</feature>
<dbReference type="GO" id="GO:0005886">
    <property type="term" value="C:plasma membrane"/>
    <property type="evidence" value="ECO:0007669"/>
    <property type="project" value="UniProtKB-SubCell"/>
</dbReference>
<dbReference type="Pfam" id="PF00528">
    <property type="entry name" value="BPD_transp_1"/>
    <property type="match status" value="2"/>
</dbReference>
<keyword evidence="5" id="KW-0813">Transport</keyword>
<feature type="transmembrane region" description="Helical" evidence="5">
    <location>
        <begin position="376"/>
        <end position="407"/>
    </location>
</feature>
<feature type="transmembrane region" description="Helical" evidence="5">
    <location>
        <begin position="114"/>
        <end position="138"/>
    </location>
</feature>
<keyword evidence="8" id="KW-1185">Reference proteome</keyword>
<feature type="domain" description="ABC transmembrane type-1" evidence="6">
    <location>
        <begin position="384"/>
        <end position="571"/>
    </location>
</feature>
<feature type="transmembrane region" description="Helical" evidence="5">
    <location>
        <begin position="75"/>
        <end position="102"/>
    </location>
</feature>
<reference evidence="7 8" key="1">
    <citation type="submission" date="2016-06" db="EMBL/GenBank/DDBJ databases">
        <authorList>
            <person name="Kjaerup R.B."/>
            <person name="Dalgaard T.S."/>
            <person name="Juul-Madsen H.R."/>
        </authorList>
    </citation>
    <scope>NUCLEOTIDE SEQUENCE [LARGE SCALE GENOMIC DNA]</scope>
    <source>
        <strain evidence="7 8">DSM 16361</strain>
    </source>
</reference>
<evidence type="ECO:0000256" key="5">
    <source>
        <dbReference type="RuleBase" id="RU363032"/>
    </source>
</evidence>
<dbReference type="AlphaFoldDB" id="A0A238D1H9"/>
<evidence type="ECO:0000256" key="4">
    <source>
        <dbReference type="ARBA" id="ARBA00023136"/>
    </source>
</evidence>
<dbReference type="InterPro" id="IPR000515">
    <property type="entry name" value="MetI-like"/>
</dbReference>
<dbReference type="PANTHER" id="PTHR42744">
    <property type="entry name" value="BINDING-PROTEIN-DEPENDENT TRANSPORT SYSTEMS INNER MEMBRANE COMPONENT"/>
    <property type="match status" value="1"/>
</dbReference>
<keyword evidence="4 5" id="KW-0472">Membrane</keyword>
<dbReference type="InterPro" id="IPR035906">
    <property type="entry name" value="MetI-like_sf"/>
</dbReference>
<dbReference type="EMBL" id="FLMQ01000045">
    <property type="protein sequence ID" value="SBP87113.1"/>
    <property type="molecule type" value="Genomic_DNA"/>
</dbReference>
<dbReference type="Gene3D" id="1.10.3720.10">
    <property type="entry name" value="MetI-like"/>
    <property type="match status" value="2"/>
</dbReference>
<feature type="transmembrane region" description="Helical" evidence="5">
    <location>
        <begin position="494"/>
        <end position="517"/>
    </location>
</feature>
<sequence length="585" mass="64545">MRAARTAARPASAMTLDLRRLPLPLPVPNRRDLLALPVIIALFFIVSHAGHQMSVPYRLGQRIPISLSPLYLPEYGLYTVLRMLAALVVSFVFTLGYAWLAAHNRYAERLLVPVLDVLQSVPILGYLSITVTGFMALFPDSLVGVQLAVIFAVFTSQAWNMTFSLYQSLKTVPRDLQEAATLYRLNAWQRFWKLELPFAMPGLLWNAMMSMSGGWFFVVASEAITVGGQTVTVPGIGSYIAQAIADKDLGAIAWAIGAMIVIILLYDTLLFRPIVAWADKFKFEMSASGEAPRSAVLDFIRRTRALRQLAVIPAALWDLSVRLAPRLPERPPAPPARRRWGDGLFYTAILVFSIWALVGLLRVLPRDFGWPMVGHVLWLGCVTGFKVFVLVLLSALIWVPIGVWVGLRPRWAQAVQPLAQFLAAFPANLLFPLVVVAIVHWHLSVNVFTAPLMILGSMWYILFSVVGAASGIPTDMREAAQNLGLRGWLLWRRLYLPAIFPGFITGAITASGGAWNASIVAEVVAWGGKTLVATGLGAFISQATAQGRSAQIALGVGVMSLLVILVNRLFWHRLYELSVRRVRLD</sequence>
<protein>
    <submittedName>
        <fullName evidence="7">Putative ABC-type transport system, permease component</fullName>
    </submittedName>
</protein>
<feature type="transmembrane region" description="Helical" evidence="5">
    <location>
        <begin position="419"/>
        <end position="441"/>
    </location>
</feature>
<feature type="domain" description="ABC transmembrane type-1" evidence="6">
    <location>
        <begin position="76"/>
        <end position="271"/>
    </location>
</feature>
<comment type="similarity">
    <text evidence="5">Belongs to the binding-protein-dependent transport system permease family.</text>
</comment>
<evidence type="ECO:0000313" key="7">
    <source>
        <dbReference type="EMBL" id="SBP87113.1"/>
    </source>
</evidence>
<organism evidence="7 8">
    <name type="scientific">Thiomonas delicata</name>
    <name type="common">Thiomonas cuprina</name>
    <dbReference type="NCBI Taxonomy" id="364030"/>
    <lineage>
        <taxon>Bacteria</taxon>
        <taxon>Pseudomonadati</taxon>
        <taxon>Pseudomonadota</taxon>
        <taxon>Betaproteobacteria</taxon>
        <taxon>Burkholderiales</taxon>
        <taxon>Thiomonas</taxon>
    </lineage>
</organism>
<feature type="transmembrane region" description="Helical" evidence="5">
    <location>
        <begin position="447"/>
        <end position="473"/>
    </location>
</feature>
<feature type="transmembrane region" description="Helical" evidence="5">
    <location>
        <begin position="552"/>
        <end position="571"/>
    </location>
</feature>
<dbReference type="PROSITE" id="PS50928">
    <property type="entry name" value="ABC_TM1"/>
    <property type="match status" value="2"/>
</dbReference>
<feature type="transmembrane region" description="Helical" evidence="5">
    <location>
        <begin position="144"/>
        <end position="166"/>
    </location>
</feature>
<feature type="transmembrane region" description="Helical" evidence="5">
    <location>
        <begin position="344"/>
        <end position="364"/>
    </location>
</feature>
<accession>A0A238D1H9</accession>
<dbReference type="Proteomes" id="UP000214566">
    <property type="component" value="Unassembled WGS sequence"/>
</dbReference>
<dbReference type="PANTHER" id="PTHR42744:SF1">
    <property type="entry name" value="BINDING-PROTEIN-DEPENDENT TRANSPORT SYSTEMS INNER MEMBRANE COMPONENT"/>
    <property type="match status" value="1"/>
</dbReference>
<dbReference type="GO" id="GO:0055085">
    <property type="term" value="P:transmembrane transport"/>
    <property type="evidence" value="ECO:0007669"/>
    <property type="project" value="InterPro"/>
</dbReference>
<evidence type="ECO:0000259" key="6">
    <source>
        <dbReference type="PROSITE" id="PS50928"/>
    </source>
</evidence>
<keyword evidence="3 5" id="KW-1133">Transmembrane helix</keyword>
<evidence type="ECO:0000313" key="8">
    <source>
        <dbReference type="Proteomes" id="UP000214566"/>
    </source>
</evidence>
<name>A0A238D1H9_THIDL</name>
<comment type="subcellular location">
    <subcellularLocation>
        <location evidence="1 5">Cell membrane</location>
        <topology evidence="1 5">Multi-pass membrane protein</topology>
    </subcellularLocation>
</comment>
<feature type="transmembrane region" description="Helical" evidence="5">
    <location>
        <begin position="251"/>
        <end position="275"/>
    </location>
</feature>
<evidence type="ECO:0000256" key="3">
    <source>
        <dbReference type="ARBA" id="ARBA00022989"/>
    </source>
</evidence>
<dbReference type="CDD" id="cd06261">
    <property type="entry name" value="TM_PBP2"/>
    <property type="match status" value="2"/>
</dbReference>
<evidence type="ECO:0000256" key="1">
    <source>
        <dbReference type="ARBA" id="ARBA00004651"/>
    </source>
</evidence>
<dbReference type="SUPFAM" id="SSF161098">
    <property type="entry name" value="MetI-like"/>
    <property type="match status" value="2"/>
</dbReference>
<keyword evidence="2 5" id="KW-0812">Transmembrane</keyword>
<proteinExistence type="inferred from homology"/>
<gene>
    <name evidence="7" type="ORF">THIARS_50361</name>
</gene>
<evidence type="ECO:0000256" key="2">
    <source>
        <dbReference type="ARBA" id="ARBA00022692"/>
    </source>
</evidence>